<dbReference type="SUPFAM" id="SSF55486">
    <property type="entry name" value="Metalloproteases ('zincins'), catalytic domain"/>
    <property type="match status" value="1"/>
</dbReference>
<dbReference type="InterPro" id="IPR042097">
    <property type="entry name" value="Aminopeptidase_N-like_N_sf"/>
</dbReference>
<dbReference type="GO" id="GO:0016285">
    <property type="term" value="F:alanyl aminopeptidase activity"/>
    <property type="evidence" value="ECO:0007669"/>
    <property type="project" value="UniProtKB-EC"/>
</dbReference>
<dbReference type="InterPro" id="IPR027268">
    <property type="entry name" value="Peptidase_M4/M1_CTD_sf"/>
</dbReference>
<dbReference type="InterPro" id="IPR014782">
    <property type="entry name" value="Peptidase_M1_dom"/>
</dbReference>
<reference evidence="16 17" key="1">
    <citation type="submission" date="2019-02" db="EMBL/GenBank/DDBJ databases">
        <title>Genomic Encyclopedia of Type Strains, Phase IV (KMG-IV): sequencing the most valuable type-strain genomes for metagenomic binning, comparative biology and taxonomic classification.</title>
        <authorList>
            <person name="Goeker M."/>
        </authorList>
    </citation>
    <scope>NUCLEOTIDE SEQUENCE [LARGE SCALE GENOMIC DNA]</scope>
    <source>
        <strain evidence="16 17">DSM 43045</strain>
    </source>
</reference>
<keyword evidence="6" id="KW-0645">Protease</keyword>
<dbReference type="InterPro" id="IPR001930">
    <property type="entry name" value="Peptidase_M1"/>
</dbReference>
<dbReference type="PANTHER" id="PTHR11533:SF297">
    <property type="entry name" value="AMINOPEPTIDASE N"/>
    <property type="match status" value="1"/>
</dbReference>
<accession>A0A4Q7M609</accession>
<dbReference type="AlphaFoldDB" id="A0A4Q7M609"/>
<comment type="similarity">
    <text evidence="3">Belongs to the peptidase M1 family.</text>
</comment>
<dbReference type="RefSeq" id="WP_130354180.1">
    <property type="nucleotide sequence ID" value="NZ_SGWY01000004.1"/>
</dbReference>
<evidence type="ECO:0000256" key="12">
    <source>
        <dbReference type="ARBA" id="ARBA00031533"/>
    </source>
</evidence>
<dbReference type="EMBL" id="SGWY01000004">
    <property type="protein sequence ID" value="RZS63416.1"/>
    <property type="molecule type" value="Genomic_DNA"/>
</dbReference>
<protein>
    <recommendedName>
        <fullName evidence="5">Aminopeptidase N</fullName>
        <ecNumber evidence="4">3.4.11.2</ecNumber>
    </recommendedName>
    <alternativeName>
        <fullName evidence="11">Alanine aminopeptidase</fullName>
    </alternativeName>
    <alternativeName>
        <fullName evidence="12">Lysyl aminopeptidase</fullName>
    </alternativeName>
</protein>
<evidence type="ECO:0000313" key="17">
    <source>
        <dbReference type="Proteomes" id="UP000293289"/>
    </source>
</evidence>
<evidence type="ECO:0000256" key="11">
    <source>
        <dbReference type="ARBA" id="ARBA00029811"/>
    </source>
</evidence>
<dbReference type="EC" id="3.4.11.2" evidence="4"/>
<keyword evidence="7" id="KW-0479">Metal-binding</keyword>
<feature type="signal peptide" evidence="13">
    <location>
        <begin position="1"/>
        <end position="24"/>
    </location>
</feature>
<dbReference type="Pfam" id="PF01433">
    <property type="entry name" value="Peptidase_M1"/>
    <property type="match status" value="1"/>
</dbReference>
<keyword evidence="10" id="KW-0482">Metalloprotease</keyword>
<dbReference type="GO" id="GO:0008237">
    <property type="term" value="F:metallopeptidase activity"/>
    <property type="evidence" value="ECO:0007669"/>
    <property type="project" value="UniProtKB-KW"/>
</dbReference>
<feature type="chain" id="PRO_5020311199" description="Aminopeptidase N" evidence="13">
    <location>
        <begin position="25"/>
        <end position="503"/>
    </location>
</feature>
<dbReference type="Pfam" id="PF17900">
    <property type="entry name" value="Peptidase_M1_N"/>
    <property type="match status" value="1"/>
</dbReference>
<evidence type="ECO:0000256" key="6">
    <source>
        <dbReference type="ARBA" id="ARBA00022670"/>
    </source>
</evidence>
<dbReference type="OrthoDB" id="100605at2"/>
<keyword evidence="17" id="KW-1185">Reference proteome</keyword>
<evidence type="ECO:0000256" key="9">
    <source>
        <dbReference type="ARBA" id="ARBA00022833"/>
    </source>
</evidence>
<dbReference type="InterPro" id="IPR045357">
    <property type="entry name" value="Aminopeptidase_N-like_N"/>
</dbReference>
<keyword evidence="13" id="KW-0732">Signal</keyword>
<evidence type="ECO:0000256" key="2">
    <source>
        <dbReference type="ARBA" id="ARBA00001947"/>
    </source>
</evidence>
<keyword evidence="8" id="KW-0378">Hydrolase</keyword>
<evidence type="ECO:0000259" key="14">
    <source>
        <dbReference type="Pfam" id="PF01433"/>
    </source>
</evidence>
<organism evidence="16 17">
    <name type="scientific">Agromyces ramosus</name>
    <dbReference type="NCBI Taxonomy" id="33879"/>
    <lineage>
        <taxon>Bacteria</taxon>
        <taxon>Bacillati</taxon>
        <taxon>Actinomycetota</taxon>
        <taxon>Actinomycetes</taxon>
        <taxon>Micrococcales</taxon>
        <taxon>Microbacteriaceae</taxon>
        <taxon>Agromyces</taxon>
    </lineage>
</organism>
<evidence type="ECO:0000256" key="1">
    <source>
        <dbReference type="ARBA" id="ARBA00000098"/>
    </source>
</evidence>
<evidence type="ECO:0000256" key="3">
    <source>
        <dbReference type="ARBA" id="ARBA00010136"/>
    </source>
</evidence>
<sequence>MKLVGGLTVALAVIGGLGATGAVAAPGTAAGPRYTAGAPGAGDAYFPYAGNGGYDVQHYDLDVTYTPPAAGAPLVGRLDGTATIDLVATRDLDRFNLDLRDMEVESVTVNGKPAASVAPPAAGVEVEGAAYWHVQDDEERIWELTVQPRPKVKAGQHVQVVVEYGGATTRPEDIEGALYGWVTMADGAMVVSEPEGSMTWYPVSDHQTDKASYSFAITVPEGKVAVANGVQSKAPVTENGRTTWYWDAPDAQASYLTTASVGDFAIRPTTFSQRGVPIIDAVDANLTPARLATTNASLARQAEMIDFYEQYFDDYPFVAYGSIVDDDTVGYALETQTRPVYSRQASEGTVAHELAHQWFGNAVSPERWQDIWLNEGWATYASWMWDEEDGGATVQESYNDWYASEAADSEYWNLQIGDPGPLGLFQDPVYDRGAGTLHALRLELGDEEFFAGTRLWLERYDDSTGTADDFQAVFEEVSGENLDAFFQIWLYEQAKPPATWTLP</sequence>
<evidence type="ECO:0000259" key="15">
    <source>
        <dbReference type="Pfam" id="PF17900"/>
    </source>
</evidence>
<feature type="domain" description="Aminopeptidase N-like N-terminal" evidence="15">
    <location>
        <begin position="57"/>
        <end position="256"/>
    </location>
</feature>
<dbReference type="Gene3D" id="1.10.390.10">
    <property type="entry name" value="Neutral Protease Domain 2"/>
    <property type="match status" value="1"/>
</dbReference>
<dbReference type="PANTHER" id="PTHR11533">
    <property type="entry name" value="PROTEASE M1 ZINC METALLOPROTEASE"/>
    <property type="match status" value="1"/>
</dbReference>
<comment type="catalytic activity">
    <reaction evidence="1">
        <text>Release of an N-terminal amino acid, Xaa-|-Yaa- from a peptide, amide or arylamide. Xaa is preferably Ala, but may be most amino acids including Pro (slow action). When a terminal hydrophobic residue is followed by a prolyl residue, the two may be released as an intact Xaa-Pro dipeptide.</text>
        <dbReference type="EC" id="3.4.11.2"/>
    </reaction>
</comment>
<dbReference type="GO" id="GO:0008270">
    <property type="term" value="F:zinc ion binding"/>
    <property type="evidence" value="ECO:0007669"/>
    <property type="project" value="InterPro"/>
</dbReference>
<evidence type="ECO:0000256" key="13">
    <source>
        <dbReference type="SAM" id="SignalP"/>
    </source>
</evidence>
<proteinExistence type="inferred from homology"/>
<evidence type="ECO:0000256" key="4">
    <source>
        <dbReference type="ARBA" id="ARBA00012564"/>
    </source>
</evidence>
<gene>
    <name evidence="16" type="ORF">EV187_3318</name>
</gene>
<comment type="cofactor">
    <cofactor evidence="2">
        <name>Zn(2+)</name>
        <dbReference type="ChEBI" id="CHEBI:29105"/>
    </cofactor>
</comment>
<evidence type="ECO:0000256" key="7">
    <source>
        <dbReference type="ARBA" id="ARBA00022723"/>
    </source>
</evidence>
<dbReference type="CDD" id="cd09603">
    <property type="entry name" value="M1_APN_like"/>
    <property type="match status" value="1"/>
</dbReference>
<keyword evidence="9" id="KW-0862">Zinc</keyword>
<dbReference type="GO" id="GO:0006508">
    <property type="term" value="P:proteolysis"/>
    <property type="evidence" value="ECO:0007669"/>
    <property type="project" value="UniProtKB-KW"/>
</dbReference>
<feature type="domain" description="Peptidase M1 membrane alanine aminopeptidase" evidence="14">
    <location>
        <begin position="335"/>
        <end position="489"/>
    </location>
</feature>
<comment type="caution">
    <text evidence="16">The sequence shown here is derived from an EMBL/GenBank/DDBJ whole genome shotgun (WGS) entry which is preliminary data.</text>
</comment>
<dbReference type="InterPro" id="IPR050344">
    <property type="entry name" value="Peptidase_M1_aminopeptidases"/>
</dbReference>
<evidence type="ECO:0000256" key="10">
    <source>
        <dbReference type="ARBA" id="ARBA00023049"/>
    </source>
</evidence>
<evidence type="ECO:0000313" key="16">
    <source>
        <dbReference type="EMBL" id="RZS63416.1"/>
    </source>
</evidence>
<dbReference type="Gene3D" id="2.60.40.1730">
    <property type="entry name" value="tricorn interacting facor f3 domain"/>
    <property type="match status" value="1"/>
</dbReference>
<dbReference type="SUPFAM" id="SSF63737">
    <property type="entry name" value="Leukotriene A4 hydrolase N-terminal domain"/>
    <property type="match status" value="1"/>
</dbReference>
<dbReference type="Proteomes" id="UP000293289">
    <property type="component" value="Unassembled WGS sequence"/>
</dbReference>
<evidence type="ECO:0000256" key="8">
    <source>
        <dbReference type="ARBA" id="ARBA00022801"/>
    </source>
</evidence>
<evidence type="ECO:0000256" key="5">
    <source>
        <dbReference type="ARBA" id="ARBA00015611"/>
    </source>
</evidence>
<dbReference type="PRINTS" id="PR00756">
    <property type="entry name" value="ALADIPTASE"/>
</dbReference>
<name>A0A4Q7M609_9MICO</name>